<dbReference type="OrthoDB" id="1524881at2"/>
<keyword evidence="2" id="KW-0812">Transmembrane</keyword>
<feature type="transmembrane region" description="Helical" evidence="2">
    <location>
        <begin position="51"/>
        <end position="69"/>
    </location>
</feature>
<dbReference type="STRING" id="1122198.SAMN02745729_107171"/>
<keyword evidence="2" id="KW-0472">Membrane</keyword>
<dbReference type="AlphaFoldDB" id="A0A1H4E6T8"/>
<evidence type="ECO:0000256" key="2">
    <source>
        <dbReference type="SAM" id="Phobius"/>
    </source>
</evidence>
<feature type="coiled-coil region" evidence="1">
    <location>
        <begin position="125"/>
        <end position="198"/>
    </location>
</feature>
<accession>A0A1H4E6T8</accession>
<sequence>MSDQKEKYDKPLLTLRNARDVIVICLIGVVTWKLINSDISISIKEFTFTDLLSIFVSFFAIALSIAFYFKATDTSNRFYDNSYKFTKEISEILGRIEAGFGEKLKHIDEGYAGIRDRFDQLPFDANKAKEEIEAEKKEIEKKKKEQNNLLESLAQKAQLAEAEKEDLFNKMEKTNKELESAKSDLRRMQRNMMKHERLKLNIDPERKRRVMEYLVDRISEEIPPGWERTPRASMLIEIFDNIRDDLHPEAIEDLEHVGMIDDDGQLNRRGVEGLLFKLRKSA</sequence>
<name>A0A1H4E6T8_9GAMM</name>
<dbReference type="Proteomes" id="UP000242469">
    <property type="component" value="Unassembled WGS sequence"/>
</dbReference>
<protein>
    <submittedName>
        <fullName evidence="3">Uncharacterized protein</fullName>
    </submittedName>
</protein>
<reference evidence="4" key="1">
    <citation type="submission" date="2016-10" db="EMBL/GenBank/DDBJ databases">
        <authorList>
            <person name="Varghese N."/>
            <person name="Submissions S."/>
        </authorList>
    </citation>
    <scope>NUCLEOTIDE SEQUENCE [LARGE SCALE GENOMIC DNA]</scope>
    <source>
        <strain evidence="4">DSM 11526</strain>
    </source>
</reference>
<feature type="transmembrane region" description="Helical" evidence="2">
    <location>
        <begin position="21"/>
        <end position="39"/>
    </location>
</feature>
<gene>
    <name evidence="3" type="ORF">SAMN02745729_107171</name>
</gene>
<evidence type="ECO:0000256" key="1">
    <source>
        <dbReference type="SAM" id="Coils"/>
    </source>
</evidence>
<evidence type="ECO:0000313" key="3">
    <source>
        <dbReference type="EMBL" id="SEA80448.1"/>
    </source>
</evidence>
<organism evidence="3 4">
    <name type="scientific">Marinobacterium iners DSM 11526</name>
    <dbReference type="NCBI Taxonomy" id="1122198"/>
    <lineage>
        <taxon>Bacteria</taxon>
        <taxon>Pseudomonadati</taxon>
        <taxon>Pseudomonadota</taxon>
        <taxon>Gammaproteobacteria</taxon>
        <taxon>Oceanospirillales</taxon>
        <taxon>Oceanospirillaceae</taxon>
        <taxon>Marinobacterium</taxon>
    </lineage>
</organism>
<keyword evidence="2" id="KW-1133">Transmembrane helix</keyword>
<keyword evidence="4" id="KW-1185">Reference proteome</keyword>
<proteinExistence type="predicted"/>
<dbReference type="RefSeq" id="WP_091826490.1">
    <property type="nucleotide sequence ID" value="NZ_FNRJ01000007.1"/>
</dbReference>
<dbReference type="EMBL" id="FNRJ01000007">
    <property type="protein sequence ID" value="SEA80448.1"/>
    <property type="molecule type" value="Genomic_DNA"/>
</dbReference>
<keyword evidence="1" id="KW-0175">Coiled coil</keyword>
<evidence type="ECO:0000313" key="4">
    <source>
        <dbReference type="Proteomes" id="UP000242469"/>
    </source>
</evidence>